<dbReference type="PANTHER" id="PTHR13914">
    <property type="entry name" value="PROLINE OXIDASE"/>
    <property type="match status" value="1"/>
</dbReference>
<comment type="function">
    <text evidence="1">Converts proline to delta-1-pyrroline-5-carboxylate.</text>
</comment>
<accession>A0A9J6F0B4</accession>
<keyword evidence="1" id="KW-0285">Flavoprotein</keyword>
<name>A0A9J6F0B4_RHIMP</name>
<keyword evidence="1" id="KW-0642">Proline metabolism</keyword>
<comment type="similarity">
    <text evidence="1">Belongs to the proline oxidase family.</text>
</comment>
<reference evidence="2" key="1">
    <citation type="journal article" date="2020" name="Cell">
        <title>Large-Scale Comparative Analyses of Tick Genomes Elucidate Their Genetic Diversity and Vector Capacities.</title>
        <authorList>
            <consortium name="Tick Genome and Microbiome Consortium (TIGMIC)"/>
            <person name="Jia N."/>
            <person name="Wang J."/>
            <person name="Shi W."/>
            <person name="Du L."/>
            <person name="Sun Y."/>
            <person name="Zhan W."/>
            <person name="Jiang J.F."/>
            <person name="Wang Q."/>
            <person name="Zhang B."/>
            <person name="Ji P."/>
            <person name="Bell-Sakyi L."/>
            <person name="Cui X.M."/>
            <person name="Yuan T.T."/>
            <person name="Jiang B.G."/>
            <person name="Yang W.F."/>
            <person name="Lam T.T."/>
            <person name="Chang Q.C."/>
            <person name="Ding S.J."/>
            <person name="Wang X.J."/>
            <person name="Zhu J.G."/>
            <person name="Ruan X.D."/>
            <person name="Zhao L."/>
            <person name="Wei J.T."/>
            <person name="Ye R.Z."/>
            <person name="Que T.C."/>
            <person name="Du C.H."/>
            <person name="Zhou Y.H."/>
            <person name="Cheng J.X."/>
            <person name="Dai P.F."/>
            <person name="Guo W.B."/>
            <person name="Han X.H."/>
            <person name="Huang E.J."/>
            <person name="Li L.F."/>
            <person name="Wei W."/>
            <person name="Gao Y.C."/>
            <person name="Liu J.Z."/>
            <person name="Shao H.Z."/>
            <person name="Wang X."/>
            <person name="Wang C.C."/>
            <person name="Yang T.C."/>
            <person name="Huo Q.B."/>
            <person name="Li W."/>
            <person name="Chen H.Y."/>
            <person name="Chen S.E."/>
            <person name="Zhou L.G."/>
            <person name="Ni X.B."/>
            <person name="Tian J.H."/>
            <person name="Sheng Y."/>
            <person name="Liu T."/>
            <person name="Pan Y.S."/>
            <person name="Xia L.Y."/>
            <person name="Li J."/>
            <person name="Zhao F."/>
            <person name="Cao W.C."/>
        </authorList>
    </citation>
    <scope>NUCLEOTIDE SEQUENCE</scope>
    <source>
        <strain evidence="2">Rmic-2018</strain>
    </source>
</reference>
<dbReference type="EC" id="1.5.5.2" evidence="1"/>
<gene>
    <name evidence="2" type="ORF">HPB51_009548</name>
</gene>
<comment type="catalytic activity">
    <reaction evidence="1">
        <text>L-proline + a quinone = (S)-1-pyrroline-5-carboxylate + a quinol + H(+)</text>
        <dbReference type="Rhea" id="RHEA:23784"/>
        <dbReference type="ChEBI" id="CHEBI:15378"/>
        <dbReference type="ChEBI" id="CHEBI:17388"/>
        <dbReference type="ChEBI" id="CHEBI:24646"/>
        <dbReference type="ChEBI" id="CHEBI:60039"/>
        <dbReference type="ChEBI" id="CHEBI:132124"/>
        <dbReference type="EC" id="1.5.5.2"/>
    </reaction>
</comment>
<dbReference type="Proteomes" id="UP000821866">
    <property type="component" value="Chromosome 1"/>
</dbReference>
<comment type="cofactor">
    <cofactor evidence="1">
        <name>FAD</name>
        <dbReference type="ChEBI" id="CHEBI:57692"/>
    </cofactor>
</comment>
<protein>
    <recommendedName>
        <fullName evidence="1">Proline dehydrogenase</fullName>
        <ecNumber evidence="1">1.5.5.2</ecNumber>
    </recommendedName>
</protein>
<keyword evidence="3" id="KW-1185">Reference proteome</keyword>
<dbReference type="GO" id="GO:0071949">
    <property type="term" value="F:FAD binding"/>
    <property type="evidence" value="ECO:0007669"/>
    <property type="project" value="TreeGrafter"/>
</dbReference>
<keyword evidence="1" id="KW-0274">FAD</keyword>
<dbReference type="VEuPathDB" id="VectorBase:LOC119167840"/>
<sequence length="207" mass="22799">MSKFDGACLLRLGQRVLGRRLFRALMRNTFYGHFVGGQSASAIQPLLQRLRSFGVKAILDYSAEEDLSEQEAKEAEMAIRSEELKLNSFASISARRLRTLGACNGCAGGHLRQFQPSEQFADRRHPHVMARTYFYLNEAQCEKNMDTFLECIDAVAGVGAVRSRSHLSHSRADATLSLACRALDAAPAAAASSVCSVHRCDSSVREQ</sequence>
<reference evidence="2" key="2">
    <citation type="submission" date="2021-09" db="EMBL/GenBank/DDBJ databases">
        <authorList>
            <person name="Jia N."/>
            <person name="Wang J."/>
            <person name="Shi W."/>
            <person name="Du L."/>
            <person name="Sun Y."/>
            <person name="Zhan W."/>
            <person name="Jiang J."/>
            <person name="Wang Q."/>
            <person name="Zhang B."/>
            <person name="Ji P."/>
            <person name="Sakyi L.B."/>
            <person name="Cui X."/>
            <person name="Yuan T."/>
            <person name="Jiang B."/>
            <person name="Yang W."/>
            <person name="Lam T.T.-Y."/>
            <person name="Chang Q."/>
            <person name="Ding S."/>
            <person name="Wang X."/>
            <person name="Zhu J."/>
            <person name="Ruan X."/>
            <person name="Zhao L."/>
            <person name="Wei J."/>
            <person name="Que T."/>
            <person name="Du C."/>
            <person name="Cheng J."/>
            <person name="Dai P."/>
            <person name="Han X."/>
            <person name="Huang E."/>
            <person name="Gao Y."/>
            <person name="Liu J."/>
            <person name="Shao H."/>
            <person name="Ye R."/>
            <person name="Li L."/>
            <person name="Wei W."/>
            <person name="Wang X."/>
            <person name="Wang C."/>
            <person name="Huo Q."/>
            <person name="Li W."/>
            <person name="Guo W."/>
            <person name="Chen H."/>
            <person name="Chen S."/>
            <person name="Zhou L."/>
            <person name="Zhou L."/>
            <person name="Ni X."/>
            <person name="Tian J."/>
            <person name="Zhou Y."/>
            <person name="Sheng Y."/>
            <person name="Liu T."/>
            <person name="Pan Y."/>
            <person name="Xia L."/>
            <person name="Li J."/>
            <person name="Zhao F."/>
            <person name="Cao W."/>
        </authorList>
    </citation>
    <scope>NUCLEOTIDE SEQUENCE</scope>
    <source>
        <strain evidence="2">Rmic-2018</strain>
        <tissue evidence="2">Larvae</tissue>
    </source>
</reference>
<dbReference type="GO" id="GO:0004657">
    <property type="term" value="F:proline dehydrogenase activity"/>
    <property type="evidence" value="ECO:0007669"/>
    <property type="project" value="UniProtKB-EC"/>
</dbReference>
<dbReference type="EMBL" id="JABSTU010000001">
    <property type="protein sequence ID" value="KAH8040170.1"/>
    <property type="molecule type" value="Genomic_DNA"/>
</dbReference>
<dbReference type="PANTHER" id="PTHR13914:SF0">
    <property type="entry name" value="PROLINE DEHYDROGENASE 1, MITOCHONDRIAL"/>
    <property type="match status" value="1"/>
</dbReference>
<dbReference type="AlphaFoldDB" id="A0A9J6F0B4"/>
<dbReference type="GO" id="GO:0005739">
    <property type="term" value="C:mitochondrion"/>
    <property type="evidence" value="ECO:0007669"/>
    <property type="project" value="TreeGrafter"/>
</dbReference>
<evidence type="ECO:0000313" key="3">
    <source>
        <dbReference type="Proteomes" id="UP000821866"/>
    </source>
</evidence>
<dbReference type="InterPro" id="IPR015659">
    <property type="entry name" value="Proline_oxidase"/>
</dbReference>
<organism evidence="2 3">
    <name type="scientific">Rhipicephalus microplus</name>
    <name type="common">Cattle tick</name>
    <name type="synonym">Boophilus microplus</name>
    <dbReference type="NCBI Taxonomy" id="6941"/>
    <lineage>
        <taxon>Eukaryota</taxon>
        <taxon>Metazoa</taxon>
        <taxon>Ecdysozoa</taxon>
        <taxon>Arthropoda</taxon>
        <taxon>Chelicerata</taxon>
        <taxon>Arachnida</taxon>
        <taxon>Acari</taxon>
        <taxon>Parasitiformes</taxon>
        <taxon>Ixodida</taxon>
        <taxon>Ixodoidea</taxon>
        <taxon>Ixodidae</taxon>
        <taxon>Rhipicephalinae</taxon>
        <taxon>Rhipicephalus</taxon>
        <taxon>Boophilus</taxon>
    </lineage>
</organism>
<proteinExistence type="inferred from homology"/>
<evidence type="ECO:0000313" key="2">
    <source>
        <dbReference type="EMBL" id="KAH8040170.1"/>
    </source>
</evidence>
<comment type="caution">
    <text evidence="2">The sequence shown here is derived from an EMBL/GenBank/DDBJ whole genome shotgun (WGS) entry which is preliminary data.</text>
</comment>
<evidence type="ECO:0000256" key="1">
    <source>
        <dbReference type="RuleBase" id="RU364054"/>
    </source>
</evidence>
<keyword evidence="1" id="KW-0560">Oxidoreductase</keyword>
<dbReference type="Gene3D" id="3.20.20.220">
    <property type="match status" value="1"/>
</dbReference>
<dbReference type="GO" id="GO:0010133">
    <property type="term" value="P:L-proline catabolic process to L-glutamate"/>
    <property type="evidence" value="ECO:0007669"/>
    <property type="project" value="TreeGrafter"/>
</dbReference>